<dbReference type="NCBIfam" id="TIGR00231">
    <property type="entry name" value="small_GTP"/>
    <property type="match status" value="1"/>
</dbReference>
<gene>
    <name evidence="5" type="primary">NKIRAS1</name>
</gene>
<dbReference type="PROSITE" id="PS51419">
    <property type="entry name" value="RAB"/>
    <property type="match status" value="1"/>
</dbReference>
<keyword evidence="6" id="KW-1185">Reference proteome</keyword>
<dbReference type="GeneTree" id="ENSGT00940000159705"/>
<sequence length="248" mass="27586">MGCLPFLFTRSRIRPSREIVSEANGEIPERQNIVLHGIQKLERALTSLRNSMRAPSTMGKGSKVVVCGSPAVGKTAILEQLLYGNHVVGAGSGGTMEDIYLGSVETDRGVKEQLRLYDTEGLQEGAEFPRHYFTIGDAFILVYSVDSIESFRRVELLKRESDTFKDKKEAIVIVLGNKGDLSDQRQVDKEMAQEWAANEKVKLWEVSVTDRNTLLEPFTQLASRLNQVQTKSPFPLPGRKSKGTPSDT</sequence>
<keyword evidence="3" id="KW-0342">GTP-binding</keyword>
<name>A0A8C5PT39_9ANUR</name>
<dbReference type="Gene3D" id="3.40.50.300">
    <property type="entry name" value="P-loop containing nucleotide triphosphate hydrolases"/>
    <property type="match status" value="1"/>
</dbReference>
<dbReference type="InterPro" id="IPR005225">
    <property type="entry name" value="Small_GTP-bd"/>
</dbReference>
<accession>A0A8C5PT39</accession>
<evidence type="ECO:0000256" key="3">
    <source>
        <dbReference type="ARBA" id="ARBA00023134"/>
    </source>
</evidence>
<evidence type="ECO:0000256" key="2">
    <source>
        <dbReference type="ARBA" id="ARBA00022741"/>
    </source>
</evidence>
<dbReference type="InterPro" id="IPR027417">
    <property type="entry name" value="P-loop_NTPase"/>
</dbReference>
<dbReference type="GO" id="GO:0005525">
    <property type="term" value="F:GTP binding"/>
    <property type="evidence" value="ECO:0007669"/>
    <property type="project" value="UniProtKB-KW"/>
</dbReference>
<dbReference type="PRINTS" id="PR00449">
    <property type="entry name" value="RASTRNSFRMNG"/>
</dbReference>
<comment type="similarity">
    <text evidence="1">Belongs to the small GTPase superfamily. Ras family. KappaB-Ras subfamily.</text>
</comment>
<dbReference type="Ensembl" id="ENSLLET00000028579.1">
    <property type="protein sequence ID" value="ENSLLEP00000027503.1"/>
    <property type="gene ID" value="ENSLLEG00000017358.1"/>
</dbReference>
<dbReference type="SMART" id="SM00173">
    <property type="entry name" value="RAS"/>
    <property type="match status" value="1"/>
</dbReference>
<proteinExistence type="inferred from homology"/>
<dbReference type="SMART" id="SM00175">
    <property type="entry name" value="RAB"/>
    <property type="match status" value="1"/>
</dbReference>
<evidence type="ECO:0000256" key="4">
    <source>
        <dbReference type="SAM" id="MobiDB-lite"/>
    </source>
</evidence>
<keyword evidence="2" id="KW-0547">Nucleotide-binding</keyword>
<dbReference type="AlphaFoldDB" id="A0A8C5PT39"/>
<dbReference type="PANTHER" id="PTHR46152:SF1">
    <property type="entry name" value="NF-KAPPA-B INHIBITOR-INTERACTING RAS-LIKE PROTEIN 1"/>
    <property type="match status" value="1"/>
</dbReference>
<reference evidence="5" key="1">
    <citation type="submission" date="2025-08" db="UniProtKB">
        <authorList>
            <consortium name="Ensembl"/>
        </authorList>
    </citation>
    <scope>IDENTIFICATION</scope>
</reference>
<dbReference type="Pfam" id="PF00071">
    <property type="entry name" value="Ras"/>
    <property type="match status" value="1"/>
</dbReference>
<dbReference type="InterPro" id="IPR042227">
    <property type="entry name" value="KBRS"/>
</dbReference>
<evidence type="ECO:0000256" key="1">
    <source>
        <dbReference type="ARBA" id="ARBA00008094"/>
    </source>
</evidence>
<feature type="region of interest" description="Disordered" evidence="4">
    <location>
        <begin position="229"/>
        <end position="248"/>
    </location>
</feature>
<organism evidence="5 6">
    <name type="scientific">Leptobrachium leishanense</name>
    <name type="common">Leishan spiny toad</name>
    <dbReference type="NCBI Taxonomy" id="445787"/>
    <lineage>
        <taxon>Eukaryota</taxon>
        <taxon>Metazoa</taxon>
        <taxon>Chordata</taxon>
        <taxon>Craniata</taxon>
        <taxon>Vertebrata</taxon>
        <taxon>Euteleostomi</taxon>
        <taxon>Amphibia</taxon>
        <taxon>Batrachia</taxon>
        <taxon>Anura</taxon>
        <taxon>Pelobatoidea</taxon>
        <taxon>Megophryidae</taxon>
        <taxon>Leptobrachium</taxon>
    </lineage>
</organism>
<protein>
    <submittedName>
        <fullName evidence="5">NFKB inhibitor interacting Ras like 1</fullName>
    </submittedName>
</protein>
<dbReference type="SUPFAM" id="SSF52540">
    <property type="entry name" value="P-loop containing nucleoside triphosphate hydrolases"/>
    <property type="match status" value="1"/>
</dbReference>
<dbReference type="PROSITE" id="PS51421">
    <property type="entry name" value="RAS"/>
    <property type="match status" value="1"/>
</dbReference>
<dbReference type="GO" id="GO:0032484">
    <property type="term" value="P:Ral protein signal transduction"/>
    <property type="evidence" value="ECO:0007669"/>
    <property type="project" value="TreeGrafter"/>
</dbReference>
<evidence type="ECO:0000313" key="6">
    <source>
        <dbReference type="Proteomes" id="UP000694569"/>
    </source>
</evidence>
<reference evidence="5" key="2">
    <citation type="submission" date="2025-09" db="UniProtKB">
        <authorList>
            <consortium name="Ensembl"/>
        </authorList>
    </citation>
    <scope>IDENTIFICATION</scope>
</reference>
<dbReference type="GO" id="GO:0043124">
    <property type="term" value="P:negative regulation of canonical NF-kappaB signal transduction"/>
    <property type="evidence" value="ECO:0007669"/>
    <property type="project" value="InterPro"/>
</dbReference>
<evidence type="ECO:0000313" key="5">
    <source>
        <dbReference type="Ensembl" id="ENSLLEP00000027503.1"/>
    </source>
</evidence>
<dbReference type="GO" id="GO:0003924">
    <property type="term" value="F:GTPase activity"/>
    <property type="evidence" value="ECO:0007669"/>
    <property type="project" value="InterPro"/>
</dbReference>
<dbReference type="InterPro" id="IPR001806">
    <property type="entry name" value="Small_GTPase"/>
</dbReference>
<dbReference type="OrthoDB" id="10002389at2759"/>
<dbReference type="Proteomes" id="UP000694569">
    <property type="component" value="Unplaced"/>
</dbReference>
<dbReference type="GO" id="GO:0032794">
    <property type="term" value="F:GTPase activating protein binding"/>
    <property type="evidence" value="ECO:0007669"/>
    <property type="project" value="TreeGrafter"/>
</dbReference>
<dbReference type="PANTHER" id="PTHR46152">
    <property type="entry name" value="NF-KAPPA-B INHIBITOR-INTERACTING RAS-LIKE PROTEIN"/>
    <property type="match status" value="1"/>
</dbReference>